<evidence type="ECO:0000313" key="2">
    <source>
        <dbReference type="EMBL" id="CAG6778572.1"/>
    </source>
</evidence>
<reference evidence="2" key="1">
    <citation type="submission" date="2021-05" db="EMBL/GenBank/DDBJ databases">
        <authorList>
            <person name="Alioto T."/>
            <person name="Alioto T."/>
            <person name="Gomez Garrido J."/>
        </authorList>
    </citation>
    <scope>NUCLEOTIDE SEQUENCE</scope>
</reference>
<evidence type="ECO:0000256" key="1">
    <source>
        <dbReference type="SAM" id="MobiDB-lite"/>
    </source>
</evidence>
<feature type="region of interest" description="Disordered" evidence="1">
    <location>
        <begin position="68"/>
        <end position="100"/>
    </location>
</feature>
<dbReference type="AlphaFoldDB" id="A0A8D9F6B8"/>
<sequence length="132" mass="15732">MPFLCSKKYIFYTGNLSPYTYSEEEKNSNVPIQQKILKSLYRYSKKISKVHRYRKLYSKKVKMLKYERGESSSENVEIRETRREKERGESSYEKQTRRSNEVTFEVGCSCNVQCCETSTRLLDLTRTQHKAN</sequence>
<dbReference type="EMBL" id="HBUF01436413">
    <property type="protein sequence ID" value="CAG6742516.1"/>
    <property type="molecule type" value="Transcribed_RNA"/>
</dbReference>
<dbReference type="EMBL" id="HBUF01610295">
    <property type="protein sequence ID" value="CAG6778572.1"/>
    <property type="molecule type" value="Transcribed_RNA"/>
</dbReference>
<protein>
    <submittedName>
        <fullName evidence="2">Uncharacterized protein</fullName>
    </submittedName>
</protein>
<name>A0A8D9F6B8_9HEMI</name>
<organism evidence="2">
    <name type="scientific">Cacopsylla melanoneura</name>
    <dbReference type="NCBI Taxonomy" id="428564"/>
    <lineage>
        <taxon>Eukaryota</taxon>
        <taxon>Metazoa</taxon>
        <taxon>Ecdysozoa</taxon>
        <taxon>Arthropoda</taxon>
        <taxon>Hexapoda</taxon>
        <taxon>Insecta</taxon>
        <taxon>Pterygota</taxon>
        <taxon>Neoptera</taxon>
        <taxon>Paraneoptera</taxon>
        <taxon>Hemiptera</taxon>
        <taxon>Sternorrhyncha</taxon>
        <taxon>Psylloidea</taxon>
        <taxon>Psyllidae</taxon>
        <taxon>Psyllinae</taxon>
        <taxon>Cacopsylla</taxon>
    </lineage>
</organism>
<accession>A0A8D9F6B8</accession>
<proteinExistence type="predicted"/>